<proteinExistence type="predicted"/>
<protein>
    <submittedName>
        <fullName evidence="1">Uncharacterized protein</fullName>
    </submittedName>
</protein>
<keyword evidence="2" id="KW-1185">Reference proteome</keyword>
<dbReference type="AlphaFoldDB" id="A0A7I3ZLD6"/>
<dbReference type="Gramene" id="Pp3c14_3900V3.3">
    <property type="protein sequence ID" value="PAC:32961090.CDS.1"/>
    <property type="gene ID" value="Pp3c14_3900"/>
</dbReference>
<evidence type="ECO:0000313" key="1">
    <source>
        <dbReference type="EnsemblPlants" id="PAC:32961090.CDS.1"/>
    </source>
</evidence>
<reference evidence="1" key="3">
    <citation type="submission" date="2020-12" db="UniProtKB">
        <authorList>
            <consortium name="EnsemblPlants"/>
        </authorList>
    </citation>
    <scope>IDENTIFICATION</scope>
</reference>
<dbReference type="EnsemblPlants" id="Pp3c14_3900V3.3">
    <property type="protein sequence ID" value="PAC:32961090.CDS.1"/>
    <property type="gene ID" value="Pp3c14_3900"/>
</dbReference>
<reference evidence="1 2" key="2">
    <citation type="journal article" date="2018" name="Plant J.">
        <title>The Physcomitrella patens chromosome-scale assembly reveals moss genome structure and evolution.</title>
        <authorList>
            <person name="Lang D."/>
            <person name="Ullrich K.K."/>
            <person name="Murat F."/>
            <person name="Fuchs J."/>
            <person name="Jenkins J."/>
            <person name="Haas F.B."/>
            <person name="Piednoel M."/>
            <person name="Gundlach H."/>
            <person name="Van Bel M."/>
            <person name="Meyberg R."/>
            <person name="Vives C."/>
            <person name="Morata J."/>
            <person name="Symeonidi A."/>
            <person name="Hiss M."/>
            <person name="Muchero W."/>
            <person name="Kamisugi Y."/>
            <person name="Saleh O."/>
            <person name="Blanc G."/>
            <person name="Decker E.L."/>
            <person name="van Gessel N."/>
            <person name="Grimwood J."/>
            <person name="Hayes R.D."/>
            <person name="Graham S.W."/>
            <person name="Gunter L.E."/>
            <person name="McDaniel S.F."/>
            <person name="Hoernstein S.N.W."/>
            <person name="Larsson A."/>
            <person name="Li F.W."/>
            <person name="Perroud P.F."/>
            <person name="Phillips J."/>
            <person name="Ranjan P."/>
            <person name="Rokshar D.S."/>
            <person name="Rothfels C.J."/>
            <person name="Schneider L."/>
            <person name="Shu S."/>
            <person name="Stevenson D.W."/>
            <person name="Thummler F."/>
            <person name="Tillich M."/>
            <person name="Villarreal Aguilar J.C."/>
            <person name="Widiez T."/>
            <person name="Wong G.K."/>
            <person name="Wymore A."/>
            <person name="Zhang Y."/>
            <person name="Zimmer A.D."/>
            <person name="Quatrano R.S."/>
            <person name="Mayer K.F.X."/>
            <person name="Goodstein D."/>
            <person name="Casacuberta J.M."/>
            <person name="Vandepoele K."/>
            <person name="Reski R."/>
            <person name="Cuming A.C."/>
            <person name="Tuskan G.A."/>
            <person name="Maumus F."/>
            <person name="Salse J."/>
            <person name="Schmutz J."/>
            <person name="Rensing S.A."/>
        </authorList>
    </citation>
    <scope>NUCLEOTIDE SEQUENCE [LARGE SCALE GENOMIC DNA]</scope>
    <source>
        <strain evidence="1 2">cv. Gransden 2004</strain>
    </source>
</reference>
<dbReference type="Proteomes" id="UP000006727">
    <property type="component" value="Chromosome 14"/>
</dbReference>
<dbReference type="EMBL" id="ABEU02000014">
    <property type="status" value="NOT_ANNOTATED_CDS"/>
    <property type="molecule type" value="Genomic_DNA"/>
</dbReference>
<sequence>MSIGNYCEQRRDYRATLNHKYHERFELTINGGVPLTNKQKLDVIGMKRRVFEEEMKELDLPYVPSTLAANLSNERLKESMRRSRRKSQDFFDLLDHPYYERNTITKTIYVHKKWDFLDDKILKKLQDG</sequence>
<evidence type="ECO:0000313" key="2">
    <source>
        <dbReference type="Proteomes" id="UP000006727"/>
    </source>
</evidence>
<organism evidence="1 2">
    <name type="scientific">Physcomitrium patens</name>
    <name type="common">Spreading-leaved earth moss</name>
    <name type="synonym">Physcomitrella patens</name>
    <dbReference type="NCBI Taxonomy" id="3218"/>
    <lineage>
        <taxon>Eukaryota</taxon>
        <taxon>Viridiplantae</taxon>
        <taxon>Streptophyta</taxon>
        <taxon>Embryophyta</taxon>
        <taxon>Bryophyta</taxon>
        <taxon>Bryophytina</taxon>
        <taxon>Bryopsida</taxon>
        <taxon>Funariidae</taxon>
        <taxon>Funariales</taxon>
        <taxon>Funariaceae</taxon>
        <taxon>Physcomitrium</taxon>
    </lineage>
</organism>
<accession>A0A7I3ZLD6</accession>
<reference evidence="1 2" key="1">
    <citation type="journal article" date="2008" name="Science">
        <title>The Physcomitrella genome reveals evolutionary insights into the conquest of land by plants.</title>
        <authorList>
            <person name="Rensing S."/>
            <person name="Lang D."/>
            <person name="Zimmer A."/>
            <person name="Terry A."/>
            <person name="Salamov A."/>
            <person name="Shapiro H."/>
            <person name="Nishiyama T."/>
            <person name="Perroud P.-F."/>
            <person name="Lindquist E."/>
            <person name="Kamisugi Y."/>
            <person name="Tanahashi T."/>
            <person name="Sakakibara K."/>
            <person name="Fujita T."/>
            <person name="Oishi K."/>
            <person name="Shin-I T."/>
            <person name="Kuroki Y."/>
            <person name="Toyoda A."/>
            <person name="Suzuki Y."/>
            <person name="Hashimoto A."/>
            <person name="Yamaguchi K."/>
            <person name="Sugano A."/>
            <person name="Kohara Y."/>
            <person name="Fujiyama A."/>
            <person name="Anterola A."/>
            <person name="Aoki S."/>
            <person name="Ashton N."/>
            <person name="Barbazuk W.B."/>
            <person name="Barker E."/>
            <person name="Bennetzen J."/>
            <person name="Bezanilla M."/>
            <person name="Blankenship R."/>
            <person name="Cho S.H."/>
            <person name="Dutcher S."/>
            <person name="Estelle M."/>
            <person name="Fawcett J.A."/>
            <person name="Gundlach H."/>
            <person name="Hanada K."/>
            <person name="Heyl A."/>
            <person name="Hicks K.A."/>
            <person name="Hugh J."/>
            <person name="Lohr M."/>
            <person name="Mayer K."/>
            <person name="Melkozernov A."/>
            <person name="Murata T."/>
            <person name="Nelson D."/>
            <person name="Pils B."/>
            <person name="Prigge M."/>
            <person name="Reiss B."/>
            <person name="Renner T."/>
            <person name="Rombauts S."/>
            <person name="Rushton P."/>
            <person name="Sanderfoot A."/>
            <person name="Schween G."/>
            <person name="Shiu S.-H."/>
            <person name="Stueber K."/>
            <person name="Theodoulou F.L."/>
            <person name="Tu H."/>
            <person name="Van de Peer Y."/>
            <person name="Verrier P.J."/>
            <person name="Waters E."/>
            <person name="Wood A."/>
            <person name="Yang L."/>
            <person name="Cove D."/>
            <person name="Cuming A."/>
            <person name="Hasebe M."/>
            <person name="Lucas S."/>
            <person name="Mishler D.B."/>
            <person name="Reski R."/>
            <person name="Grigoriev I."/>
            <person name="Quatrano R.S."/>
            <person name="Boore J.L."/>
        </authorList>
    </citation>
    <scope>NUCLEOTIDE SEQUENCE [LARGE SCALE GENOMIC DNA]</scope>
    <source>
        <strain evidence="1 2">cv. Gransden 2004</strain>
    </source>
</reference>
<name>A0A7I3ZLD6_PHYPA</name>